<comment type="caution">
    <text evidence="1">The sequence shown here is derived from an EMBL/GenBank/DDBJ whole genome shotgun (WGS) entry which is preliminary data.</text>
</comment>
<organism evidence="1 2">
    <name type="scientific">Mucilaginibacter roseus</name>
    <dbReference type="NCBI Taxonomy" id="1528868"/>
    <lineage>
        <taxon>Bacteria</taxon>
        <taxon>Pseudomonadati</taxon>
        <taxon>Bacteroidota</taxon>
        <taxon>Sphingobacteriia</taxon>
        <taxon>Sphingobacteriales</taxon>
        <taxon>Sphingobacteriaceae</taxon>
        <taxon>Mucilaginibacter</taxon>
    </lineage>
</organism>
<dbReference type="PROSITE" id="PS51257">
    <property type="entry name" value="PROKAR_LIPOPROTEIN"/>
    <property type="match status" value="1"/>
</dbReference>
<protein>
    <submittedName>
        <fullName evidence="1">Glutaminyl-peptide cyclotransferase</fullName>
    </submittedName>
</protein>
<dbReference type="InterPro" id="IPR015943">
    <property type="entry name" value="WD40/YVTN_repeat-like_dom_sf"/>
</dbReference>
<evidence type="ECO:0000313" key="1">
    <source>
        <dbReference type="EMBL" id="MCD8742340.1"/>
    </source>
</evidence>
<gene>
    <name evidence="1" type="ORF">LT679_17150</name>
</gene>
<dbReference type="PANTHER" id="PTHR31270">
    <property type="entry name" value="GLUTAMINYL-PEPTIDE CYCLOTRANSFERASE"/>
    <property type="match status" value="1"/>
</dbReference>
<reference evidence="1 2" key="1">
    <citation type="submission" date="2021-12" db="EMBL/GenBank/DDBJ databases">
        <title>Mucilaginibacter roseus genome.</title>
        <authorList>
            <person name="Ferreira J.R."/>
            <person name="Newman J.D."/>
        </authorList>
    </citation>
    <scope>NUCLEOTIDE SEQUENCE [LARGE SCALE GENOMIC DNA]</scope>
    <source>
        <strain evidence="1 2">LMG 28454</strain>
    </source>
</reference>
<accession>A0ABS8U7W5</accession>
<dbReference type="SUPFAM" id="SSF50969">
    <property type="entry name" value="YVTN repeat-like/Quinoprotein amine dehydrogenase"/>
    <property type="match status" value="1"/>
</dbReference>
<dbReference type="InterPro" id="IPR011044">
    <property type="entry name" value="Quino_amine_DH_bsu"/>
</dbReference>
<evidence type="ECO:0000313" key="2">
    <source>
        <dbReference type="Proteomes" id="UP001199919"/>
    </source>
</evidence>
<proteinExistence type="predicted"/>
<dbReference type="RefSeq" id="WP_232178897.1">
    <property type="nucleotide sequence ID" value="NZ_JAJPWV010000006.1"/>
</dbReference>
<name>A0ABS8U7W5_9SPHI</name>
<dbReference type="PANTHER" id="PTHR31270:SF1">
    <property type="entry name" value="GLUTAMINYL-PEPTIDE CYCLOTRANSFERASE"/>
    <property type="match status" value="1"/>
</dbReference>
<dbReference type="InterPro" id="IPR007788">
    <property type="entry name" value="QCT"/>
</dbReference>
<dbReference type="Proteomes" id="UP001199919">
    <property type="component" value="Unassembled WGS sequence"/>
</dbReference>
<dbReference type="EMBL" id="JAJPWV010000006">
    <property type="protein sequence ID" value="MCD8742340.1"/>
    <property type="molecule type" value="Genomic_DNA"/>
</dbReference>
<sequence length="365" mass="40091">MNKQLKLFLAGASLLAVASCGDDKKKTADITLSPEAGTSINSGKELAVKVNLPDGLSIDSVVYMLDTLRIGSRKDTTAVMIKTDGMPLGNKVITANVFTGGKSQEVTSNVVLLAAKAPDVYTFKVEKVFPHDTTSYTEGLEYHDGFLFESDGGYLTPPEGEDVTGQSSLRRVDLNTGKVVQQAMVDPKVFAEGITIVGDKIVQLTYKEKIGYVYDKKSFKQLKTFSYTAGTEGWGLCFDGEKIYNTDGSNSILFLDKNDYHQIGAINVYDNEKQIDQVNELEYIDGKLYANVYLSDDILVIDPKTGAVLAKIDMSSLYPKDKRNANADVLNGIAYDVKGKRIFVTGKNWDKLFQVKFVKTSELPL</sequence>
<dbReference type="Pfam" id="PF05096">
    <property type="entry name" value="Glu_cyclase_2"/>
    <property type="match status" value="1"/>
</dbReference>
<keyword evidence="2" id="KW-1185">Reference proteome</keyword>
<dbReference type="Gene3D" id="2.130.10.10">
    <property type="entry name" value="YVTN repeat-like/Quinoprotein amine dehydrogenase"/>
    <property type="match status" value="1"/>
</dbReference>